<dbReference type="InterPro" id="IPR021341">
    <property type="entry name" value="DUF2958"/>
</dbReference>
<comment type="caution">
    <text evidence="1">The sequence shown here is derived from an EMBL/GenBank/DDBJ whole genome shotgun (WGS) entry which is preliminary data.</text>
</comment>
<dbReference type="Pfam" id="PF11171">
    <property type="entry name" value="DUF2958"/>
    <property type="match status" value="1"/>
</dbReference>
<reference evidence="1" key="1">
    <citation type="journal article" date="2015" name="Nature">
        <title>Complex archaea that bridge the gap between prokaryotes and eukaryotes.</title>
        <authorList>
            <person name="Spang A."/>
            <person name="Saw J.H."/>
            <person name="Jorgensen S.L."/>
            <person name="Zaremba-Niedzwiedzka K."/>
            <person name="Martijn J."/>
            <person name="Lind A.E."/>
            <person name="van Eijk R."/>
            <person name="Schleper C."/>
            <person name="Guy L."/>
            <person name="Ettema T.J."/>
        </authorList>
    </citation>
    <scope>NUCLEOTIDE SEQUENCE</scope>
</reference>
<evidence type="ECO:0008006" key="2">
    <source>
        <dbReference type="Google" id="ProtNLM"/>
    </source>
</evidence>
<dbReference type="EMBL" id="LAZR01012553">
    <property type="protein sequence ID" value="KKM26233.1"/>
    <property type="molecule type" value="Genomic_DNA"/>
</dbReference>
<dbReference type="AlphaFoldDB" id="A0A0F9KVU3"/>
<name>A0A0F9KVU3_9ZZZZ</name>
<proteinExistence type="predicted"/>
<gene>
    <name evidence="1" type="ORF">LCGC14_1586840</name>
</gene>
<accession>A0A0F9KVU3</accession>
<protein>
    <recommendedName>
        <fullName evidence="2">DUF2958 domain-containing protein</fullName>
    </recommendedName>
</protein>
<evidence type="ECO:0000313" key="1">
    <source>
        <dbReference type="EMBL" id="KKM26233.1"/>
    </source>
</evidence>
<organism evidence="1">
    <name type="scientific">marine sediment metagenome</name>
    <dbReference type="NCBI Taxonomy" id="412755"/>
    <lineage>
        <taxon>unclassified sequences</taxon>
        <taxon>metagenomes</taxon>
        <taxon>ecological metagenomes</taxon>
    </lineage>
</organism>
<sequence length="121" mass="14431">MTNETTTEERYEQSPLGKRMDGMRRHKFLTKELESKLPALYSQENTSDPSVWAKWFHPYSNWTWYATEYDPKTGLFFGLVEGLENEMGYFSRKEMEEMTVRGLPLERDLHFDPKPLSKVRK</sequence>